<dbReference type="RefSeq" id="WP_234861002.1">
    <property type="nucleotide sequence ID" value="NZ_JAKEVZ010000005.1"/>
</dbReference>
<dbReference type="SUPFAM" id="SSF57938">
    <property type="entry name" value="DnaJ/Hsp40 cysteine-rich domain"/>
    <property type="match status" value="1"/>
</dbReference>
<sequence length="249" mass="28374">MHRVTRPVVYFLLSIILFCSPDLAFSQVRPNLGNSTRLMNSALAEMEKGNFEKANSYFRQIIENGLAIPPEMPYFFAETLFELGQYDNSAAFLNKYLEINGFRGDNYEKAKNLEAVLQSHLAAIAECRLCDRRGYRYEYCPTCHGDRQIQQTCSLCRQIGMVGCNKCMGTGIVKVRNIFNIVEYHDCDKCEGKGKVTCPKCEGTLTEKSDCRTCKGEGRLVTEELCNHQPSNNPRYFNGFEKLRNSLHP</sequence>
<proteinExistence type="predicted"/>
<gene>
    <name evidence="1" type="ORF">L0U89_07675</name>
</gene>
<name>A0ABS9BSD5_9BACT</name>
<dbReference type="EMBL" id="JAKEVZ010000005">
    <property type="protein sequence ID" value="MCF1750947.1"/>
    <property type="molecule type" value="Genomic_DNA"/>
</dbReference>
<dbReference type="PANTHER" id="PTHR15852">
    <property type="entry name" value="PLASTID TRANSCRIPTIONALLY ACTIVE PROTEIN"/>
    <property type="match status" value="1"/>
</dbReference>
<keyword evidence="2" id="KW-1185">Reference proteome</keyword>
<comment type="caution">
    <text evidence="1">The sequence shown here is derived from an EMBL/GenBank/DDBJ whole genome shotgun (WGS) entry which is preliminary data.</text>
</comment>
<accession>A0ABS9BSD5</accession>
<reference evidence="1 2" key="1">
    <citation type="submission" date="2022-01" db="EMBL/GenBank/DDBJ databases">
        <title>Mariniradius saccharolyticus sp. nov., isolated from sediment of a river.</title>
        <authorList>
            <person name="Liu H."/>
        </authorList>
    </citation>
    <scope>NUCLEOTIDE SEQUENCE [LARGE SCALE GENOMIC DNA]</scope>
    <source>
        <strain evidence="1 2">RY-2</strain>
    </source>
</reference>
<organism evidence="1 2">
    <name type="scientific">Mariniradius sediminis</name>
    <dbReference type="NCBI Taxonomy" id="2909237"/>
    <lineage>
        <taxon>Bacteria</taxon>
        <taxon>Pseudomonadati</taxon>
        <taxon>Bacteroidota</taxon>
        <taxon>Cytophagia</taxon>
        <taxon>Cytophagales</taxon>
        <taxon>Cyclobacteriaceae</taxon>
        <taxon>Mariniradius</taxon>
    </lineage>
</organism>
<dbReference type="Proteomes" id="UP001201449">
    <property type="component" value="Unassembled WGS sequence"/>
</dbReference>
<dbReference type="InterPro" id="IPR036410">
    <property type="entry name" value="HSP_DnaJ_Cys-rich_dom_sf"/>
</dbReference>
<evidence type="ECO:0000313" key="1">
    <source>
        <dbReference type="EMBL" id="MCF1750947.1"/>
    </source>
</evidence>
<dbReference type="InterPro" id="IPR011990">
    <property type="entry name" value="TPR-like_helical_dom_sf"/>
</dbReference>
<protein>
    <submittedName>
        <fullName evidence="1">Molecular chaperone DnaJ</fullName>
    </submittedName>
</protein>
<dbReference type="SUPFAM" id="SSF48452">
    <property type="entry name" value="TPR-like"/>
    <property type="match status" value="1"/>
</dbReference>
<evidence type="ECO:0000313" key="2">
    <source>
        <dbReference type="Proteomes" id="UP001201449"/>
    </source>
</evidence>
<dbReference type="Gene3D" id="1.25.40.10">
    <property type="entry name" value="Tetratricopeptide repeat domain"/>
    <property type="match status" value="1"/>
</dbReference>
<dbReference type="PANTHER" id="PTHR15852:SF54">
    <property type="entry name" value="PROTEIN SSUH2 HOMOLOG"/>
    <property type="match status" value="1"/>
</dbReference>